<proteinExistence type="inferred from homology"/>
<dbReference type="GO" id="GO:0000731">
    <property type="term" value="P:DNA synthesis involved in DNA repair"/>
    <property type="evidence" value="ECO:0007669"/>
    <property type="project" value="TreeGrafter"/>
</dbReference>
<dbReference type="PANTHER" id="PTHR13779">
    <property type="entry name" value="WERNER HELICASE-INTERACTING PROTEIN 1 FAMILY MEMBER"/>
    <property type="match status" value="1"/>
</dbReference>
<dbReference type="GO" id="GO:0006261">
    <property type="term" value="P:DNA-templated DNA replication"/>
    <property type="evidence" value="ECO:0007669"/>
    <property type="project" value="TreeGrafter"/>
</dbReference>
<name>A0A1I0CET9_9BACT</name>
<dbReference type="Gene3D" id="1.20.272.10">
    <property type="match status" value="1"/>
</dbReference>
<dbReference type="Gene3D" id="3.40.50.300">
    <property type="entry name" value="P-loop containing nucleotide triphosphate hydrolases"/>
    <property type="match status" value="1"/>
</dbReference>
<dbReference type="InterPro" id="IPR008921">
    <property type="entry name" value="DNA_pol3_clamp-load_cplx_C"/>
</dbReference>
<evidence type="ECO:0000256" key="1">
    <source>
        <dbReference type="ARBA" id="ARBA00002393"/>
    </source>
</evidence>
<dbReference type="FunFam" id="1.20.272.10:FF:000001">
    <property type="entry name" value="Putative AAA family ATPase"/>
    <property type="match status" value="1"/>
</dbReference>
<accession>A0A1I0CET9</accession>
<feature type="domain" description="AAA+ ATPase" evidence="7">
    <location>
        <begin position="51"/>
        <end position="168"/>
    </location>
</feature>
<protein>
    <recommendedName>
        <fullName evidence="3">Replication-associated recombination protein A</fullName>
    </recommendedName>
</protein>
<sequence length="443" mass="48442">MDLFEHAGQKDQEAQAPLAERMRPTTLADFAGQEHLTGEGRFLRRVIEQDQVPSLILWGPPGTGKTTLARVIAQATGASFESLSAVLSGVKDIRETVARAQERWRLHRQRSLLFIDEIHRFNKSQQDALLPHVEKGTVTLIGATTENPSFEVNAALLSRARVVTLRGLEEEELLAVLRRALTDAKGLGGKVQVEEEALQFIAQAAGGDARKALTALEAAASYGGTRVDRKAAEEAMQQKALLYDKGGEEHYNVVSAFIKSMRGSDVDAALYWMARMLEAGEDPVFLFRRMVIFASEDIGNADPRALSVAVDALHAFQLMGLPEGALPLTQAVTYLALAPKSNAVIASYGAARAAVAQEGALPVPLHLRNAPTKLMKSLGYGGGYKYPHNFEGHYVPEDYLPEALKARRFYKPSANGLERELSERYADIQRQLASRGREPGEEG</sequence>
<keyword evidence="4" id="KW-0235">DNA replication</keyword>
<dbReference type="CDD" id="cd00009">
    <property type="entry name" value="AAA"/>
    <property type="match status" value="1"/>
</dbReference>
<evidence type="ECO:0000313" key="9">
    <source>
        <dbReference type="Proteomes" id="UP000199181"/>
    </source>
</evidence>
<dbReference type="InterPro" id="IPR032423">
    <property type="entry name" value="AAA_assoc_2"/>
</dbReference>
<dbReference type="SUPFAM" id="SSF48019">
    <property type="entry name" value="post-AAA+ oligomerization domain-like"/>
    <property type="match status" value="1"/>
</dbReference>
<dbReference type="FunFam" id="1.10.3710.10:FF:000004">
    <property type="entry name" value="Putative ATPase, AAA family"/>
    <property type="match status" value="1"/>
</dbReference>
<dbReference type="InterPro" id="IPR003593">
    <property type="entry name" value="AAA+_ATPase"/>
</dbReference>
<evidence type="ECO:0000256" key="3">
    <source>
        <dbReference type="ARBA" id="ARBA00020776"/>
    </source>
</evidence>
<dbReference type="AlphaFoldDB" id="A0A1I0CET9"/>
<dbReference type="GO" id="GO:0005524">
    <property type="term" value="F:ATP binding"/>
    <property type="evidence" value="ECO:0007669"/>
    <property type="project" value="UniProtKB-KW"/>
</dbReference>
<dbReference type="GO" id="GO:0003677">
    <property type="term" value="F:DNA binding"/>
    <property type="evidence" value="ECO:0007669"/>
    <property type="project" value="InterPro"/>
</dbReference>
<dbReference type="Pfam" id="PF16193">
    <property type="entry name" value="AAA_assoc_2"/>
    <property type="match status" value="1"/>
</dbReference>
<dbReference type="RefSeq" id="WP_093516112.1">
    <property type="nucleotide sequence ID" value="NZ_FOIJ01000002.1"/>
</dbReference>
<organism evidence="8 9">
    <name type="scientific">Stigmatella erecta</name>
    <dbReference type="NCBI Taxonomy" id="83460"/>
    <lineage>
        <taxon>Bacteria</taxon>
        <taxon>Pseudomonadati</taxon>
        <taxon>Myxococcota</taxon>
        <taxon>Myxococcia</taxon>
        <taxon>Myxococcales</taxon>
        <taxon>Cystobacterineae</taxon>
        <taxon>Archangiaceae</taxon>
        <taxon>Stigmatella</taxon>
    </lineage>
</organism>
<dbReference type="InterPro" id="IPR021886">
    <property type="entry name" value="MgsA_C"/>
</dbReference>
<dbReference type="CDD" id="cd18139">
    <property type="entry name" value="HLD_clamp_RarA"/>
    <property type="match status" value="1"/>
</dbReference>
<dbReference type="GO" id="GO:0016887">
    <property type="term" value="F:ATP hydrolysis activity"/>
    <property type="evidence" value="ECO:0007669"/>
    <property type="project" value="InterPro"/>
</dbReference>
<dbReference type="Pfam" id="PF12002">
    <property type="entry name" value="MgsA_C"/>
    <property type="match status" value="1"/>
</dbReference>
<keyword evidence="5" id="KW-0547">Nucleotide-binding</keyword>
<dbReference type="InterPro" id="IPR051314">
    <property type="entry name" value="AAA_ATPase_RarA/MGS1/WRNIP1"/>
</dbReference>
<dbReference type="FunFam" id="3.40.50.300:FF:000137">
    <property type="entry name" value="Replication-associated recombination protein A"/>
    <property type="match status" value="1"/>
</dbReference>
<dbReference type="Proteomes" id="UP000199181">
    <property type="component" value="Unassembled WGS sequence"/>
</dbReference>
<dbReference type="Pfam" id="PF00004">
    <property type="entry name" value="AAA"/>
    <property type="match status" value="1"/>
</dbReference>
<dbReference type="EMBL" id="FOIJ01000002">
    <property type="protein sequence ID" value="SET17576.1"/>
    <property type="molecule type" value="Genomic_DNA"/>
</dbReference>
<evidence type="ECO:0000256" key="4">
    <source>
        <dbReference type="ARBA" id="ARBA00022705"/>
    </source>
</evidence>
<reference evidence="9" key="1">
    <citation type="submission" date="2016-10" db="EMBL/GenBank/DDBJ databases">
        <authorList>
            <person name="Varghese N."/>
            <person name="Submissions S."/>
        </authorList>
    </citation>
    <scope>NUCLEOTIDE SEQUENCE [LARGE SCALE GENOMIC DNA]</scope>
    <source>
        <strain evidence="9">DSM 16858</strain>
    </source>
</reference>
<evidence type="ECO:0000256" key="6">
    <source>
        <dbReference type="ARBA" id="ARBA00022840"/>
    </source>
</evidence>
<dbReference type="PANTHER" id="PTHR13779:SF7">
    <property type="entry name" value="ATPASE WRNIP1"/>
    <property type="match status" value="1"/>
</dbReference>
<comment type="similarity">
    <text evidence="2">Belongs to the AAA ATPase family. RarA/MGS1/WRNIP1 subfamily.</text>
</comment>
<dbReference type="Gene3D" id="1.10.3710.10">
    <property type="entry name" value="DNA polymerase III clamp loader subunits, C-terminal domain"/>
    <property type="match status" value="1"/>
</dbReference>
<comment type="function">
    <text evidence="1">DNA-dependent ATPase that plays important roles in cellular responses to stalled DNA replication processes.</text>
</comment>
<dbReference type="InterPro" id="IPR003959">
    <property type="entry name" value="ATPase_AAA_core"/>
</dbReference>
<dbReference type="GO" id="GO:0008047">
    <property type="term" value="F:enzyme activator activity"/>
    <property type="evidence" value="ECO:0007669"/>
    <property type="project" value="TreeGrafter"/>
</dbReference>
<evidence type="ECO:0000256" key="5">
    <source>
        <dbReference type="ARBA" id="ARBA00022741"/>
    </source>
</evidence>
<keyword evidence="6" id="KW-0067">ATP-binding</keyword>
<dbReference type="SMART" id="SM00382">
    <property type="entry name" value="AAA"/>
    <property type="match status" value="1"/>
</dbReference>
<dbReference type="SUPFAM" id="SSF52540">
    <property type="entry name" value="P-loop containing nucleoside triphosphate hydrolases"/>
    <property type="match status" value="1"/>
</dbReference>
<evidence type="ECO:0000256" key="2">
    <source>
        <dbReference type="ARBA" id="ARBA00008959"/>
    </source>
</evidence>
<dbReference type="InterPro" id="IPR027417">
    <property type="entry name" value="P-loop_NTPase"/>
</dbReference>
<keyword evidence="9" id="KW-1185">Reference proteome</keyword>
<dbReference type="GO" id="GO:0017116">
    <property type="term" value="F:single-stranded DNA helicase activity"/>
    <property type="evidence" value="ECO:0007669"/>
    <property type="project" value="TreeGrafter"/>
</dbReference>
<gene>
    <name evidence="8" type="ORF">SAMN05443639_10274</name>
</gene>
<dbReference type="Gene3D" id="1.10.8.60">
    <property type="match status" value="1"/>
</dbReference>
<evidence type="ECO:0000259" key="7">
    <source>
        <dbReference type="SMART" id="SM00382"/>
    </source>
</evidence>
<evidence type="ECO:0000313" key="8">
    <source>
        <dbReference type="EMBL" id="SET17576.1"/>
    </source>
</evidence>